<protein>
    <submittedName>
        <fullName evidence="1">Uncharacterized protein</fullName>
    </submittedName>
</protein>
<comment type="caution">
    <text evidence="1">The sequence shown here is derived from an EMBL/GenBank/DDBJ whole genome shotgun (WGS) entry which is preliminary data.</text>
</comment>
<organism evidence="1 2">
    <name type="scientific">Methanogenium marinum</name>
    <dbReference type="NCBI Taxonomy" id="348610"/>
    <lineage>
        <taxon>Archaea</taxon>
        <taxon>Methanobacteriati</taxon>
        <taxon>Methanobacteriota</taxon>
        <taxon>Stenosarchaea group</taxon>
        <taxon>Methanomicrobia</taxon>
        <taxon>Methanomicrobiales</taxon>
        <taxon>Methanomicrobiaceae</taxon>
        <taxon>Methanogenium</taxon>
    </lineage>
</organism>
<gene>
    <name evidence="1" type="ORF">L0665_09380</name>
</gene>
<accession>A0A9Q4PYW6</accession>
<dbReference type="AlphaFoldDB" id="A0A9Q4PYW6"/>
<dbReference type="EMBL" id="JAKELO010000002">
    <property type="protein sequence ID" value="MDE4908817.1"/>
    <property type="molecule type" value="Genomic_DNA"/>
</dbReference>
<evidence type="ECO:0000313" key="2">
    <source>
        <dbReference type="Proteomes" id="UP001143747"/>
    </source>
</evidence>
<dbReference type="Proteomes" id="UP001143747">
    <property type="component" value="Unassembled WGS sequence"/>
</dbReference>
<evidence type="ECO:0000313" key="1">
    <source>
        <dbReference type="EMBL" id="MDE4908817.1"/>
    </source>
</evidence>
<sequence>MDSPKKGNGINAAMQKQQVEPEVCAMSFSHQRDVTFGAFQVPAGNTGRFFGCIATLGAYAFCRGVATSLAAPTKGNVSH</sequence>
<proteinExistence type="predicted"/>
<keyword evidence="2" id="KW-1185">Reference proteome</keyword>
<reference evidence="1" key="1">
    <citation type="submission" date="2022-01" db="EMBL/GenBank/DDBJ databases">
        <title>Draft genome of Methanogenium marinum DSM 15558.</title>
        <authorList>
            <person name="Chen S.-C."/>
            <person name="You Y.-T."/>
        </authorList>
    </citation>
    <scope>NUCLEOTIDE SEQUENCE</scope>
    <source>
        <strain evidence="1">DSM 15558</strain>
    </source>
</reference>
<name>A0A9Q4PYW6_9EURY</name>
<dbReference type="RefSeq" id="WP_274925428.1">
    <property type="nucleotide sequence ID" value="NZ_JAKELO010000002.1"/>
</dbReference>